<dbReference type="Gene3D" id="3.40.50.300">
    <property type="entry name" value="P-loop containing nucleotide triphosphate hydrolases"/>
    <property type="match status" value="1"/>
</dbReference>
<keyword evidence="1" id="KW-0418">Kinase</keyword>
<keyword evidence="2" id="KW-1185">Reference proteome</keyword>
<organism evidence="1 2">
    <name type="scientific">Inquilinus ginsengisoli</name>
    <dbReference type="NCBI Taxonomy" id="363840"/>
    <lineage>
        <taxon>Bacteria</taxon>
        <taxon>Pseudomonadati</taxon>
        <taxon>Pseudomonadota</taxon>
        <taxon>Alphaproteobacteria</taxon>
        <taxon>Rhodospirillales</taxon>
        <taxon>Rhodospirillaceae</taxon>
        <taxon>Inquilinus</taxon>
    </lineage>
</organism>
<protein>
    <submittedName>
        <fullName evidence="1">Kinase</fullName>
    </submittedName>
</protein>
<accession>A0ABU1JRF1</accession>
<dbReference type="InterPro" id="IPR027417">
    <property type="entry name" value="P-loop_NTPase"/>
</dbReference>
<dbReference type="Pfam" id="PF13671">
    <property type="entry name" value="AAA_33"/>
    <property type="match status" value="1"/>
</dbReference>
<proteinExistence type="predicted"/>
<name>A0ABU1JRF1_9PROT</name>
<reference evidence="1 2" key="1">
    <citation type="submission" date="2023-07" db="EMBL/GenBank/DDBJ databases">
        <title>Sorghum-associated microbial communities from plants grown in Nebraska, USA.</title>
        <authorList>
            <person name="Schachtman D."/>
        </authorList>
    </citation>
    <scope>NUCLEOTIDE SEQUENCE [LARGE SCALE GENOMIC DNA]</scope>
    <source>
        <strain evidence="1 2">584</strain>
    </source>
</reference>
<dbReference type="Proteomes" id="UP001262410">
    <property type="component" value="Unassembled WGS sequence"/>
</dbReference>
<keyword evidence="1" id="KW-0808">Transferase</keyword>
<dbReference type="GO" id="GO:0016301">
    <property type="term" value="F:kinase activity"/>
    <property type="evidence" value="ECO:0007669"/>
    <property type="project" value="UniProtKB-KW"/>
</dbReference>
<dbReference type="RefSeq" id="WP_309794587.1">
    <property type="nucleotide sequence ID" value="NZ_JAVDPW010000004.1"/>
</dbReference>
<gene>
    <name evidence="1" type="ORF">E9232_002655</name>
</gene>
<evidence type="ECO:0000313" key="1">
    <source>
        <dbReference type="EMBL" id="MDR6290134.1"/>
    </source>
</evidence>
<sequence>MPFETVPDIIVITGIMAAGKSTVAQALAERLPRAVHLRGDLFRRMIVSGRVEVTPDLPAEALRQLDLRHDLAAMAAGRYAEAGFTVVWQDVILGPTLARMVERLRGRSFGVVVLCPSPEAVAAREAGRPKTGYGAWTPEDLDRGLRADTPRIGLWLDSSGLSVAATVDALLERIAETRRGLP</sequence>
<comment type="caution">
    <text evidence="1">The sequence shown here is derived from an EMBL/GenBank/DDBJ whole genome shotgun (WGS) entry which is preliminary data.</text>
</comment>
<dbReference type="SUPFAM" id="SSF52540">
    <property type="entry name" value="P-loop containing nucleoside triphosphate hydrolases"/>
    <property type="match status" value="1"/>
</dbReference>
<evidence type="ECO:0000313" key="2">
    <source>
        <dbReference type="Proteomes" id="UP001262410"/>
    </source>
</evidence>
<dbReference type="EMBL" id="JAVDPW010000004">
    <property type="protein sequence ID" value="MDR6290134.1"/>
    <property type="molecule type" value="Genomic_DNA"/>
</dbReference>